<dbReference type="AlphaFoldDB" id="A0A1S7RRL9"/>
<dbReference type="RefSeq" id="WP_080820835.1">
    <property type="nucleotide sequence ID" value="NZ_LT009749.1"/>
</dbReference>
<dbReference type="Pfam" id="PF13711">
    <property type="entry name" value="DUF4160"/>
    <property type="match status" value="1"/>
</dbReference>
<evidence type="ECO:0000313" key="1">
    <source>
        <dbReference type="EMBL" id="CUX56528.1"/>
    </source>
</evidence>
<evidence type="ECO:0000313" key="2">
    <source>
        <dbReference type="Proteomes" id="UP000191987"/>
    </source>
</evidence>
<protein>
    <recommendedName>
        <fullName evidence="3">DUF4160 domain-containing protein</fullName>
    </recommendedName>
</protein>
<dbReference type="Proteomes" id="UP000191987">
    <property type="component" value="Unassembled WGS sequence"/>
</dbReference>
<evidence type="ECO:0008006" key="3">
    <source>
        <dbReference type="Google" id="ProtNLM"/>
    </source>
</evidence>
<dbReference type="EMBL" id="FBWG01000041">
    <property type="protein sequence ID" value="CUX56528.1"/>
    <property type="molecule type" value="Genomic_DNA"/>
</dbReference>
<dbReference type="InterPro" id="IPR025427">
    <property type="entry name" value="DUF4160"/>
</dbReference>
<accession>A0A1S7RRL9</accession>
<reference evidence="1 2" key="1">
    <citation type="submission" date="2016-01" db="EMBL/GenBank/DDBJ databases">
        <authorList>
            <person name="Oliw E.H."/>
        </authorList>
    </citation>
    <scope>NUCLEOTIDE SEQUENCE [LARGE SCALE GENOMIC DNA]</scope>
    <source>
        <strain evidence="1 2">Zutra 3-1</strain>
    </source>
</reference>
<sequence length="86" mass="9695">MGKLVQIGNIIIRVYANDHLPPHFHIVTPDADALVDIETLEILRGKLSRRAETEALAWARNNGNLIVDEWNRTNPRFPIVGKGKKS</sequence>
<name>A0A1S7RRL9_9HYPH</name>
<proteinExistence type="predicted"/>
<gene>
    <name evidence="1" type="ORF">AGR7C_Lc220051</name>
</gene>
<organism evidence="1 2">
    <name type="scientific">Agrobacterium deltaense Zutra 3/1</name>
    <dbReference type="NCBI Taxonomy" id="1183427"/>
    <lineage>
        <taxon>Bacteria</taxon>
        <taxon>Pseudomonadati</taxon>
        <taxon>Pseudomonadota</taxon>
        <taxon>Alphaproteobacteria</taxon>
        <taxon>Hyphomicrobiales</taxon>
        <taxon>Rhizobiaceae</taxon>
        <taxon>Rhizobium/Agrobacterium group</taxon>
        <taxon>Agrobacterium</taxon>
    </lineage>
</organism>